<proteinExistence type="predicted"/>
<dbReference type="GO" id="GO:0003824">
    <property type="term" value="F:catalytic activity"/>
    <property type="evidence" value="ECO:0007669"/>
    <property type="project" value="TreeGrafter"/>
</dbReference>
<dbReference type="Proteomes" id="UP000677082">
    <property type="component" value="Unassembled WGS sequence"/>
</dbReference>
<accession>A0A919T5D7</accession>
<feature type="domain" description="ABM" evidence="1">
    <location>
        <begin position="3"/>
        <end position="96"/>
    </location>
</feature>
<dbReference type="PROSITE" id="PS51725">
    <property type="entry name" value="ABM"/>
    <property type="match status" value="1"/>
</dbReference>
<dbReference type="InterPro" id="IPR050744">
    <property type="entry name" value="AI-2_Isomerase_LsrG"/>
</dbReference>
<organism evidence="2 3">
    <name type="scientific">Paractinoplanes toevensis</name>
    <dbReference type="NCBI Taxonomy" id="571911"/>
    <lineage>
        <taxon>Bacteria</taxon>
        <taxon>Bacillati</taxon>
        <taxon>Actinomycetota</taxon>
        <taxon>Actinomycetes</taxon>
        <taxon>Micromonosporales</taxon>
        <taxon>Micromonosporaceae</taxon>
        <taxon>Paractinoplanes</taxon>
    </lineage>
</organism>
<gene>
    <name evidence="2" type="ORF">Ato02nite_009960</name>
</gene>
<dbReference type="RefSeq" id="WP_213005164.1">
    <property type="nucleotide sequence ID" value="NZ_BOQN01000011.1"/>
</dbReference>
<comment type="caution">
    <text evidence="2">The sequence shown here is derived from an EMBL/GenBank/DDBJ whole genome shotgun (WGS) entry which is preliminary data.</text>
</comment>
<reference evidence="2 3" key="1">
    <citation type="submission" date="2021-03" db="EMBL/GenBank/DDBJ databases">
        <title>Whole genome shotgun sequence of Actinoplanes toevensis NBRC 105298.</title>
        <authorList>
            <person name="Komaki H."/>
            <person name="Tamura T."/>
        </authorList>
    </citation>
    <scope>NUCLEOTIDE SEQUENCE [LARGE SCALE GENOMIC DNA]</scope>
    <source>
        <strain evidence="2 3">NBRC 105298</strain>
    </source>
</reference>
<evidence type="ECO:0000313" key="2">
    <source>
        <dbReference type="EMBL" id="GIM89203.1"/>
    </source>
</evidence>
<dbReference type="SUPFAM" id="SSF54909">
    <property type="entry name" value="Dimeric alpha+beta barrel"/>
    <property type="match status" value="1"/>
</dbReference>
<sequence>MPYAVIAHYRCPAEDADLVRESLLTMREHTRKEPGNLAYEVHAEEGAQPPAFILYEQYTDRAAFDAHAASEHFAQYILGTVRPRLTDRTVFFAETL</sequence>
<evidence type="ECO:0000259" key="1">
    <source>
        <dbReference type="PROSITE" id="PS51725"/>
    </source>
</evidence>
<evidence type="ECO:0000313" key="3">
    <source>
        <dbReference type="Proteomes" id="UP000677082"/>
    </source>
</evidence>
<dbReference type="Pfam" id="PF03992">
    <property type="entry name" value="ABM"/>
    <property type="match status" value="1"/>
</dbReference>
<dbReference type="PANTHER" id="PTHR33336">
    <property type="entry name" value="QUINOL MONOOXYGENASE YGIN-RELATED"/>
    <property type="match status" value="1"/>
</dbReference>
<keyword evidence="3" id="KW-1185">Reference proteome</keyword>
<dbReference type="Gene3D" id="3.30.70.100">
    <property type="match status" value="1"/>
</dbReference>
<dbReference type="AlphaFoldDB" id="A0A919T5D7"/>
<dbReference type="EMBL" id="BOQN01000011">
    <property type="protein sequence ID" value="GIM89203.1"/>
    <property type="molecule type" value="Genomic_DNA"/>
</dbReference>
<name>A0A919T5D7_9ACTN</name>
<dbReference type="InterPro" id="IPR007138">
    <property type="entry name" value="ABM_dom"/>
</dbReference>
<dbReference type="PANTHER" id="PTHR33336:SF15">
    <property type="entry name" value="ABM DOMAIN-CONTAINING PROTEIN"/>
    <property type="match status" value="1"/>
</dbReference>
<dbReference type="InterPro" id="IPR011008">
    <property type="entry name" value="Dimeric_a/b-barrel"/>
</dbReference>
<protein>
    <recommendedName>
        <fullName evidence="1">ABM domain-containing protein</fullName>
    </recommendedName>
</protein>